<evidence type="ECO:0000256" key="7">
    <source>
        <dbReference type="SAM" id="Phobius"/>
    </source>
</evidence>
<protein>
    <submittedName>
        <fullName evidence="8">Inner membrane protein YeeA</fullName>
    </submittedName>
</protein>
<comment type="subcellular location">
    <subcellularLocation>
        <location evidence="1">Cell membrane</location>
        <topology evidence="1">Multi-pass membrane protein</topology>
    </subcellularLocation>
</comment>
<evidence type="ECO:0000313" key="9">
    <source>
        <dbReference type="Proteomes" id="UP000326936"/>
    </source>
</evidence>
<dbReference type="OrthoDB" id="977186at2"/>
<name>A0A5P9CMI3_9VIBR</name>
<evidence type="ECO:0000256" key="5">
    <source>
        <dbReference type="ARBA" id="ARBA00022989"/>
    </source>
</evidence>
<dbReference type="InterPro" id="IPR006726">
    <property type="entry name" value="PHBA_efflux_AaeB/fusaric-R"/>
</dbReference>
<feature type="transmembrane region" description="Helical" evidence="7">
    <location>
        <begin position="84"/>
        <end position="100"/>
    </location>
</feature>
<dbReference type="Pfam" id="PF04632">
    <property type="entry name" value="FUSC"/>
    <property type="match status" value="1"/>
</dbReference>
<feature type="transmembrane region" description="Helical" evidence="7">
    <location>
        <begin position="156"/>
        <end position="174"/>
    </location>
</feature>
<feature type="transmembrane region" description="Helical" evidence="7">
    <location>
        <begin position="131"/>
        <end position="150"/>
    </location>
</feature>
<keyword evidence="5 7" id="KW-1133">Transmembrane helix</keyword>
<dbReference type="PANTHER" id="PTHR30509:SF9">
    <property type="entry name" value="MULTIDRUG RESISTANCE PROTEIN MDTO"/>
    <property type="match status" value="1"/>
</dbReference>
<proteinExistence type="predicted"/>
<evidence type="ECO:0000256" key="6">
    <source>
        <dbReference type="ARBA" id="ARBA00023136"/>
    </source>
</evidence>
<evidence type="ECO:0000313" key="8">
    <source>
        <dbReference type="EMBL" id="QFT26792.1"/>
    </source>
</evidence>
<accession>A0A5P9CMI3</accession>
<feature type="transmembrane region" description="Helical" evidence="7">
    <location>
        <begin position="34"/>
        <end position="51"/>
    </location>
</feature>
<dbReference type="AlphaFoldDB" id="A0A5P9CMI3"/>
<keyword evidence="3" id="KW-1003">Cell membrane</keyword>
<dbReference type="EMBL" id="CP045350">
    <property type="protein sequence ID" value="QFT26792.1"/>
    <property type="molecule type" value="Genomic_DNA"/>
</dbReference>
<keyword evidence="9" id="KW-1185">Reference proteome</keyword>
<evidence type="ECO:0000256" key="2">
    <source>
        <dbReference type="ARBA" id="ARBA00022448"/>
    </source>
</evidence>
<dbReference type="KEGG" id="vaq:FIV01_10160"/>
<evidence type="ECO:0000256" key="4">
    <source>
        <dbReference type="ARBA" id="ARBA00022692"/>
    </source>
</evidence>
<keyword evidence="4 7" id="KW-0812">Transmembrane</keyword>
<keyword evidence="6 7" id="KW-0472">Membrane</keyword>
<sequence>MYWRNRAKEYDVWLRQRLITLALPWFDYRSGLHALRTTIACVIAYGITRVFDIPHSSWALVTIIVVMGPASYFRTTLSKANQRLVGTLVGALAGLSLHLIPAENTVTHGTLLIGLLALASYFFWSRYSYAAILAAVTLAIVSDVAIGDLSALEWRVFNVILGTTIIWVCSRFVFPERALNHFQMMVSEFLQLIADYYLLHLPEHHSDSSNLNLSMDVLSQNLAQQRAIAAHVKTESNGQADKISEILTLEHRIIGLVESLLTEKWPQSMPTMSAHSHQLFEAMNLLSLELAGGRVSRYPHFDFLQHYQNLDLQYLNQCTYVWLNHQLSQQISRLSVALEQIYDNAD</sequence>
<evidence type="ECO:0000256" key="1">
    <source>
        <dbReference type="ARBA" id="ARBA00004651"/>
    </source>
</evidence>
<keyword evidence="2" id="KW-0813">Transport</keyword>
<organism evidence="8 9">
    <name type="scientific">Vibrio aquimaris</name>
    <dbReference type="NCBI Taxonomy" id="2587862"/>
    <lineage>
        <taxon>Bacteria</taxon>
        <taxon>Pseudomonadati</taxon>
        <taxon>Pseudomonadota</taxon>
        <taxon>Gammaproteobacteria</taxon>
        <taxon>Vibrionales</taxon>
        <taxon>Vibrionaceae</taxon>
        <taxon>Vibrio</taxon>
    </lineage>
</organism>
<reference evidence="8 9" key="1">
    <citation type="submission" date="2019-10" db="EMBL/GenBank/DDBJ databases">
        <title>Complete genome sequence of Vibrio sp. strain THAF100, isolated from non-filtered water from the water column of tank 6 of a marine aquarium containing stony-coral fragments. Water maintained at 26 degree C.</title>
        <authorList>
            <person name="Ruckert C."/>
            <person name="Franco A."/>
            <person name="Kalinowski J."/>
            <person name="Glaeser S."/>
        </authorList>
    </citation>
    <scope>NUCLEOTIDE SEQUENCE [LARGE SCALE GENOMIC DNA]</scope>
    <source>
        <strain evidence="8 9">THAF100</strain>
    </source>
</reference>
<dbReference type="Proteomes" id="UP000326936">
    <property type="component" value="Chromosome"/>
</dbReference>
<feature type="transmembrane region" description="Helical" evidence="7">
    <location>
        <begin position="57"/>
        <end position="77"/>
    </location>
</feature>
<evidence type="ECO:0000256" key="3">
    <source>
        <dbReference type="ARBA" id="ARBA00022475"/>
    </source>
</evidence>
<dbReference type="PANTHER" id="PTHR30509">
    <property type="entry name" value="P-HYDROXYBENZOIC ACID EFFLUX PUMP SUBUNIT-RELATED"/>
    <property type="match status" value="1"/>
</dbReference>
<dbReference type="GO" id="GO:0022857">
    <property type="term" value="F:transmembrane transporter activity"/>
    <property type="evidence" value="ECO:0007669"/>
    <property type="project" value="InterPro"/>
</dbReference>
<dbReference type="RefSeq" id="WP_152430879.1">
    <property type="nucleotide sequence ID" value="NZ_CBCSDK010000001.1"/>
</dbReference>
<gene>
    <name evidence="8" type="primary">yeeA</name>
    <name evidence="8" type="ORF">FIV01_10160</name>
</gene>
<dbReference type="GO" id="GO:0005886">
    <property type="term" value="C:plasma membrane"/>
    <property type="evidence" value="ECO:0007669"/>
    <property type="project" value="UniProtKB-SubCell"/>
</dbReference>
<feature type="transmembrane region" description="Helical" evidence="7">
    <location>
        <begin position="106"/>
        <end position="124"/>
    </location>
</feature>